<keyword evidence="6" id="KW-0670">Pyruvate</keyword>
<dbReference type="InterPro" id="IPR005000">
    <property type="entry name" value="Aldolase/citrate-lyase_domain"/>
</dbReference>
<sequence>MFAAARRGAIVRGAFSRRFIAPQAAGLAFRHTRSLGSSATLLANDNPSLATSSSPSSTVSASGTGSSGQAFGVQGIEPEKRIRRSIFYVPGSDERKLKSSLSLGADCLVYDLEDGVAFNRKNIAREMVFDALEASEHRKAEKAVRINAVGSGLEFDDLNVVLRSSRLQAIVIPKVQSAKDVQFVSQMVDSVAPFITRKNVRIIASIESALGVMNLKEIATADPRVDALVFAAEDYCADLGLTRTREGTEMLYGRQAIVTAAHAYGLQAIDLVCMDYKNDEILREECEFGRRMGFLGKQAVHPRQLEIIQRCFLPTDHEIARAADISEGYQEHSKRGVGAFNYNGKVIDLPVVKWAEKILSRARQGGVAIPNGEERQKILQAGTAPAITAGGASAGSAASTMTAAAANSGKSDTTATTA</sequence>
<proteinExistence type="predicted"/>
<dbReference type="PANTHER" id="PTHR32308">
    <property type="entry name" value="LYASE BETA SUBUNIT, PUTATIVE (AFU_ORTHOLOGUE AFUA_4G13030)-RELATED"/>
    <property type="match status" value="1"/>
</dbReference>
<feature type="domain" description="HpcH/HpaI aldolase/citrate lyase" evidence="5">
    <location>
        <begin position="84"/>
        <end position="302"/>
    </location>
</feature>
<keyword evidence="3" id="KW-0460">Magnesium</keyword>
<evidence type="ECO:0000256" key="3">
    <source>
        <dbReference type="ARBA" id="ARBA00022842"/>
    </source>
</evidence>
<dbReference type="Gene3D" id="3.20.20.60">
    <property type="entry name" value="Phosphoenolpyruvate-binding domains"/>
    <property type="match status" value="1"/>
</dbReference>
<dbReference type="OrthoDB" id="1773at2759"/>
<name>A0A197KI97_9FUNG</name>
<keyword evidence="2" id="KW-0479">Metal-binding</keyword>
<dbReference type="InterPro" id="IPR040442">
    <property type="entry name" value="Pyrv_kinase-like_dom_sf"/>
</dbReference>
<feature type="region of interest" description="Disordered" evidence="4">
    <location>
        <begin position="46"/>
        <end position="74"/>
    </location>
</feature>
<protein>
    <submittedName>
        <fullName evidence="6">Phosphoenolpyruvate/pyruvate domain-containing protein</fullName>
    </submittedName>
</protein>
<dbReference type="GO" id="GO:0003824">
    <property type="term" value="F:catalytic activity"/>
    <property type="evidence" value="ECO:0007669"/>
    <property type="project" value="InterPro"/>
</dbReference>
<comment type="cofactor">
    <cofactor evidence="1">
        <name>Mg(2+)</name>
        <dbReference type="ChEBI" id="CHEBI:18420"/>
    </cofactor>
</comment>
<dbReference type="EMBL" id="KV442011">
    <property type="protein sequence ID" value="OAQ36853.1"/>
    <property type="molecule type" value="Genomic_DNA"/>
</dbReference>
<evidence type="ECO:0000256" key="2">
    <source>
        <dbReference type="ARBA" id="ARBA00022723"/>
    </source>
</evidence>
<feature type="compositionally biased region" description="Low complexity" evidence="4">
    <location>
        <begin position="398"/>
        <end position="409"/>
    </location>
</feature>
<dbReference type="PANTHER" id="PTHR32308:SF0">
    <property type="entry name" value="HPCH_HPAI ALDOLASE_CITRATE LYASE DOMAIN-CONTAINING PROTEIN"/>
    <property type="match status" value="1"/>
</dbReference>
<organism evidence="6 7">
    <name type="scientific">Linnemannia elongata AG-77</name>
    <dbReference type="NCBI Taxonomy" id="1314771"/>
    <lineage>
        <taxon>Eukaryota</taxon>
        <taxon>Fungi</taxon>
        <taxon>Fungi incertae sedis</taxon>
        <taxon>Mucoromycota</taxon>
        <taxon>Mortierellomycotina</taxon>
        <taxon>Mortierellomycetes</taxon>
        <taxon>Mortierellales</taxon>
        <taxon>Mortierellaceae</taxon>
        <taxon>Linnemannia</taxon>
    </lineage>
</organism>
<evidence type="ECO:0000256" key="1">
    <source>
        <dbReference type="ARBA" id="ARBA00001946"/>
    </source>
</evidence>
<feature type="compositionally biased region" description="Low complexity" evidence="4">
    <location>
        <begin position="48"/>
        <end position="70"/>
    </location>
</feature>
<gene>
    <name evidence="6" type="ORF">K457DRAFT_131980</name>
</gene>
<dbReference type="GO" id="GO:0000287">
    <property type="term" value="F:magnesium ion binding"/>
    <property type="evidence" value="ECO:0007669"/>
    <property type="project" value="TreeGrafter"/>
</dbReference>
<dbReference type="Pfam" id="PF03328">
    <property type="entry name" value="HpcH_HpaI"/>
    <property type="match status" value="1"/>
</dbReference>
<evidence type="ECO:0000313" key="7">
    <source>
        <dbReference type="Proteomes" id="UP000078512"/>
    </source>
</evidence>
<dbReference type="SUPFAM" id="SSF51621">
    <property type="entry name" value="Phosphoenolpyruvate/pyruvate domain"/>
    <property type="match status" value="1"/>
</dbReference>
<dbReference type="STRING" id="1314771.A0A197KI97"/>
<accession>A0A197KI97</accession>
<dbReference type="InterPro" id="IPR015813">
    <property type="entry name" value="Pyrv/PenolPyrv_kinase-like_dom"/>
</dbReference>
<dbReference type="Proteomes" id="UP000078512">
    <property type="component" value="Unassembled WGS sequence"/>
</dbReference>
<evidence type="ECO:0000313" key="6">
    <source>
        <dbReference type="EMBL" id="OAQ36853.1"/>
    </source>
</evidence>
<feature type="region of interest" description="Disordered" evidence="4">
    <location>
        <begin position="398"/>
        <end position="418"/>
    </location>
</feature>
<dbReference type="GO" id="GO:0006107">
    <property type="term" value="P:oxaloacetate metabolic process"/>
    <property type="evidence" value="ECO:0007669"/>
    <property type="project" value="TreeGrafter"/>
</dbReference>
<dbReference type="AlphaFoldDB" id="A0A197KI97"/>
<evidence type="ECO:0000259" key="5">
    <source>
        <dbReference type="Pfam" id="PF03328"/>
    </source>
</evidence>
<evidence type="ECO:0000256" key="4">
    <source>
        <dbReference type="SAM" id="MobiDB-lite"/>
    </source>
</evidence>
<reference evidence="6 7" key="1">
    <citation type="submission" date="2016-05" db="EMBL/GenBank/DDBJ databases">
        <title>Genome sequencing reveals origins of a unique bacterial endosymbiosis in the earliest lineages of terrestrial Fungi.</title>
        <authorList>
            <consortium name="DOE Joint Genome Institute"/>
            <person name="Uehling J."/>
            <person name="Gryganskyi A."/>
            <person name="Hameed K."/>
            <person name="Tschaplinski T."/>
            <person name="Misztal P."/>
            <person name="Wu S."/>
            <person name="Desiro A."/>
            <person name="Vande Pol N."/>
            <person name="Du Z.-Y."/>
            <person name="Zienkiewicz A."/>
            <person name="Zienkiewicz K."/>
            <person name="Morin E."/>
            <person name="Tisserant E."/>
            <person name="Splivallo R."/>
            <person name="Hainaut M."/>
            <person name="Henrissat B."/>
            <person name="Ohm R."/>
            <person name="Kuo A."/>
            <person name="Yan J."/>
            <person name="Lipzen A."/>
            <person name="Nolan M."/>
            <person name="Labutti K."/>
            <person name="Barry K."/>
            <person name="Goldstein A."/>
            <person name="Labbe J."/>
            <person name="Schadt C."/>
            <person name="Tuskan G."/>
            <person name="Grigoriev I."/>
            <person name="Martin F."/>
            <person name="Vilgalys R."/>
            <person name="Bonito G."/>
        </authorList>
    </citation>
    <scope>NUCLEOTIDE SEQUENCE [LARGE SCALE GENOMIC DNA]</scope>
    <source>
        <strain evidence="6 7">AG-77</strain>
    </source>
</reference>
<keyword evidence="7" id="KW-1185">Reference proteome</keyword>